<evidence type="ECO:0000256" key="1">
    <source>
        <dbReference type="SAM" id="MobiDB-lite"/>
    </source>
</evidence>
<feature type="compositionally biased region" description="Polar residues" evidence="1">
    <location>
        <begin position="16"/>
        <end position="36"/>
    </location>
</feature>
<organism evidence="2 3">
    <name type="scientific">Blastomyces percursus</name>
    <dbReference type="NCBI Taxonomy" id="1658174"/>
    <lineage>
        <taxon>Eukaryota</taxon>
        <taxon>Fungi</taxon>
        <taxon>Dikarya</taxon>
        <taxon>Ascomycota</taxon>
        <taxon>Pezizomycotina</taxon>
        <taxon>Eurotiomycetes</taxon>
        <taxon>Eurotiomycetidae</taxon>
        <taxon>Onygenales</taxon>
        <taxon>Ajellomycetaceae</taxon>
        <taxon>Blastomyces</taxon>
    </lineage>
</organism>
<reference evidence="2 3" key="1">
    <citation type="submission" date="2015-08" db="EMBL/GenBank/DDBJ databases">
        <title>Emmonsia species relationships and genome sequence.</title>
        <authorList>
            <person name="Cuomo C.A."/>
            <person name="Schwartz I.S."/>
            <person name="Kenyon C."/>
            <person name="De Hoog G.S."/>
            <person name="Govender N.P."/>
            <person name="Botha A."/>
            <person name="Moreno L."/>
            <person name="De Vries M."/>
            <person name="Munoz J.F."/>
            <person name="Stielow J.B."/>
        </authorList>
    </citation>
    <scope>NUCLEOTIDE SEQUENCE [LARGE SCALE GENOMIC DNA]</scope>
    <source>
        <strain evidence="2 3">EI222</strain>
    </source>
</reference>
<feature type="compositionally biased region" description="Basic residues" evidence="1">
    <location>
        <begin position="1"/>
        <end position="12"/>
    </location>
</feature>
<protein>
    <submittedName>
        <fullName evidence="2">Uncharacterized protein</fullName>
    </submittedName>
</protein>
<accession>A0A1J9QGC8</accession>
<dbReference type="AlphaFoldDB" id="A0A1J9QGC8"/>
<gene>
    <name evidence="2" type="ORF">ACJ73_08997</name>
</gene>
<dbReference type="EMBL" id="LGTZ01002334">
    <property type="protein sequence ID" value="OJD15223.1"/>
    <property type="molecule type" value="Genomic_DNA"/>
</dbReference>
<comment type="caution">
    <text evidence="2">The sequence shown here is derived from an EMBL/GenBank/DDBJ whole genome shotgun (WGS) entry which is preliminary data.</text>
</comment>
<feature type="region of interest" description="Disordered" evidence="1">
    <location>
        <begin position="1"/>
        <end position="65"/>
    </location>
</feature>
<evidence type="ECO:0000313" key="3">
    <source>
        <dbReference type="Proteomes" id="UP000242791"/>
    </source>
</evidence>
<proteinExistence type="predicted"/>
<keyword evidence="3" id="KW-1185">Reference proteome</keyword>
<name>A0A1J9QGC8_9EURO</name>
<sequence>MDLKARLPHKAKAMQETRQSNASKHSPNDSSRAQGKSKSESESDGTDDECAVTDGSDFENDTQSLQKQTSILSMKLKGQKCPKTAQPLRRYMLASEMTRELRQGMLTERQFNKEWCVGT</sequence>
<evidence type="ECO:0000313" key="2">
    <source>
        <dbReference type="EMBL" id="OJD15223.1"/>
    </source>
</evidence>
<feature type="compositionally biased region" description="Acidic residues" evidence="1">
    <location>
        <begin position="42"/>
        <end position="60"/>
    </location>
</feature>
<dbReference type="Proteomes" id="UP000242791">
    <property type="component" value="Unassembled WGS sequence"/>
</dbReference>
<dbReference type="VEuPathDB" id="FungiDB:ACJ73_08997"/>